<proteinExistence type="predicted"/>
<dbReference type="PANTHER" id="PTHR38926:SF5">
    <property type="entry name" value="F-BOX AND LEUCINE-RICH REPEAT PROTEIN 6"/>
    <property type="match status" value="1"/>
</dbReference>
<dbReference type="InterPro" id="IPR036047">
    <property type="entry name" value="F-box-like_dom_sf"/>
</dbReference>
<dbReference type="SUPFAM" id="SSF52047">
    <property type="entry name" value="RNI-like"/>
    <property type="match status" value="1"/>
</dbReference>
<dbReference type="InterPro" id="IPR001810">
    <property type="entry name" value="F-box_dom"/>
</dbReference>
<comment type="caution">
    <text evidence="2">The sequence shown here is derived from an EMBL/GenBank/DDBJ whole genome shotgun (WGS) entry which is preliminary data.</text>
</comment>
<dbReference type="Gene3D" id="3.80.10.10">
    <property type="entry name" value="Ribonuclease Inhibitor"/>
    <property type="match status" value="1"/>
</dbReference>
<dbReference type="Proteomes" id="UP000567179">
    <property type="component" value="Unassembled WGS sequence"/>
</dbReference>
<protein>
    <recommendedName>
        <fullName evidence="1">F-box domain-containing protein</fullName>
    </recommendedName>
</protein>
<evidence type="ECO:0000259" key="1">
    <source>
        <dbReference type="Pfam" id="PF12937"/>
    </source>
</evidence>
<dbReference type="PANTHER" id="PTHR38926">
    <property type="entry name" value="F-BOX DOMAIN CONTAINING PROTEIN, EXPRESSED"/>
    <property type="match status" value="1"/>
</dbReference>
<feature type="domain" description="F-box" evidence="1">
    <location>
        <begin position="45"/>
        <end position="95"/>
    </location>
</feature>
<dbReference type="Pfam" id="PF12937">
    <property type="entry name" value="F-box-like"/>
    <property type="match status" value="1"/>
</dbReference>
<dbReference type="InterPro" id="IPR032675">
    <property type="entry name" value="LRR_dom_sf"/>
</dbReference>
<dbReference type="OrthoDB" id="3224080at2759"/>
<sequence>MAAHISYHEAQLSIDEEIANLTARMQMEESIRVLKTRRNELAPVAKIPDEILQQILIILRDSTHSDPQDWHQVTHICRYWRRVAVGSPLLWTRLHHTPPTLIRLMLQRSQGAPLEVVVTHWTDKHSIRVFTIILHELKLIRALTLTYMPPSFPDTIHNILAGLGRDQTQASLLESLAIHSQPSYGPPHASVKAVTDAFRTTGLLRRLTLSSGYHHWSMFPIPSLTHLHLAGESLGEVEGTRFIEAMRQMQNLETLKISWETLNIRHFPPTPRPQPIQLPCLRRLEICNGPQVALESFLSLMMHPKLHQLDIDPYHSGINISTLTKSVLSLMGKASFGPLEYLKICRQWITISTSSETNLYDD</sequence>
<organism evidence="2 3">
    <name type="scientific">Psilocybe cf. subviscida</name>
    <dbReference type="NCBI Taxonomy" id="2480587"/>
    <lineage>
        <taxon>Eukaryota</taxon>
        <taxon>Fungi</taxon>
        <taxon>Dikarya</taxon>
        <taxon>Basidiomycota</taxon>
        <taxon>Agaricomycotina</taxon>
        <taxon>Agaricomycetes</taxon>
        <taxon>Agaricomycetidae</taxon>
        <taxon>Agaricales</taxon>
        <taxon>Agaricineae</taxon>
        <taxon>Strophariaceae</taxon>
        <taxon>Psilocybe</taxon>
    </lineage>
</organism>
<keyword evidence="3" id="KW-1185">Reference proteome</keyword>
<reference evidence="2 3" key="1">
    <citation type="journal article" date="2020" name="ISME J.">
        <title>Uncovering the hidden diversity of litter-decomposition mechanisms in mushroom-forming fungi.</title>
        <authorList>
            <person name="Floudas D."/>
            <person name="Bentzer J."/>
            <person name="Ahren D."/>
            <person name="Johansson T."/>
            <person name="Persson P."/>
            <person name="Tunlid A."/>
        </authorList>
    </citation>
    <scope>NUCLEOTIDE SEQUENCE [LARGE SCALE GENOMIC DNA]</scope>
    <source>
        <strain evidence="2 3">CBS 101986</strain>
    </source>
</reference>
<dbReference type="SUPFAM" id="SSF81383">
    <property type="entry name" value="F-box domain"/>
    <property type="match status" value="1"/>
</dbReference>
<dbReference type="AlphaFoldDB" id="A0A8H5BL45"/>
<gene>
    <name evidence="2" type="ORF">D9619_010032</name>
</gene>
<name>A0A8H5BL45_9AGAR</name>
<dbReference type="Gene3D" id="1.20.1280.50">
    <property type="match status" value="1"/>
</dbReference>
<evidence type="ECO:0000313" key="2">
    <source>
        <dbReference type="EMBL" id="KAF5325119.1"/>
    </source>
</evidence>
<dbReference type="EMBL" id="JAACJJ010000015">
    <property type="protein sequence ID" value="KAF5325119.1"/>
    <property type="molecule type" value="Genomic_DNA"/>
</dbReference>
<evidence type="ECO:0000313" key="3">
    <source>
        <dbReference type="Proteomes" id="UP000567179"/>
    </source>
</evidence>
<accession>A0A8H5BL45</accession>